<comment type="caution">
    <text evidence="4">The sequence shown here is derived from an EMBL/GenBank/DDBJ whole genome shotgun (WGS) entry which is preliminary data.</text>
</comment>
<reference evidence="4" key="1">
    <citation type="submission" date="2022-02" db="EMBL/GenBank/DDBJ databases">
        <authorList>
            <person name="Henning P.M."/>
            <person name="McCubbin A.G."/>
            <person name="Shore J.S."/>
        </authorList>
    </citation>
    <scope>NUCLEOTIDE SEQUENCE</scope>
    <source>
        <strain evidence="4">F60SS</strain>
        <tissue evidence="4">Leaves</tissue>
    </source>
</reference>
<evidence type="ECO:0000313" key="5">
    <source>
        <dbReference type="Proteomes" id="UP001141552"/>
    </source>
</evidence>
<name>A0A9Q0IW34_9ROSI</name>
<sequence length="143" mass="15584">MRARLAPLGELVLSNTQLNDAVLATPTTSPSFQHHSTTNAIITDCTSSSRDVAIGRRCSFVLTKQRALPTKLRPSFPYPRHSKISIIGTRNVGMAIAQTILTQDLTDQLVLVNALPDKLRGEMLDLQHAAAILPRIMILASTD</sequence>
<dbReference type="AlphaFoldDB" id="A0A9Q0IW34"/>
<evidence type="ECO:0000256" key="1">
    <source>
        <dbReference type="ARBA" id="ARBA00023002"/>
    </source>
</evidence>
<dbReference type="SUPFAM" id="SSF51735">
    <property type="entry name" value="NAD(P)-binding Rossmann-fold domains"/>
    <property type="match status" value="1"/>
</dbReference>
<dbReference type="InterPro" id="IPR001557">
    <property type="entry name" value="L-lactate/malate_DH"/>
</dbReference>
<dbReference type="GO" id="GO:0004459">
    <property type="term" value="F:L-lactate dehydrogenase (NAD+) activity"/>
    <property type="evidence" value="ECO:0007669"/>
    <property type="project" value="TreeGrafter"/>
</dbReference>
<evidence type="ECO:0000259" key="3">
    <source>
        <dbReference type="Pfam" id="PF00056"/>
    </source>
</evidence>
<keyword evidence="5" id="KW-1185">Reference proteome</keyword>
<dbReference type="OrthoDB" id="5405561at2759"/>
<protein>
    <recommendedName>
        <fullName evidence="3">Lactate/malate dehydrogenase N-terminal domain-containing protein</fullName>
    </recommendedName>
</protein>
<dbReference type="GO" id="GO:0006089">
    <property type="term" value="P:lactate metabolic process"/>
    <property type="evidence" value="ECO:0007669"/>
    <property type="project" value="TreeGrafter"/>
</dbReference>
<keyword evidence="2" id="KW-0520">NAD</keyword>
<organism evidence="4 5">
    <name type="scientific">Turnera subulata</name>
    <dbReference type="NCBI Taxonomy" id="218843"/>
    <lineage>
        <taxon>Eukaryota</taxon>
        <taxon>Viridiplantae</taxon>
        <taxon>Streptophyta</taxon>
        <taxon>Embryophyta</taxon>
        <taxon>Tracheophyta</taxon>
        <taxon>Spermatophyta</taxon>
        <taxon>Magnoliopsida</taxon>
        <taxon>eudicotyledons</taxon>
        <taxon>Gunneridae</taxon>
        <taxon>Pentapetalae</taxon>
        <taxon>rosids</taxon>
        <taxon>fabids</taxon>
        <taxon>Malpighiales</taxon>
        <taxon>Passifloraceae</taxon>
        <taxon>Turnera</taxon>
    </lineage>
</organism>
<dbReference type="PRINTS" id="PR00086">
    <property type="entry name" value="LLDHDRGNASE"/>
</dbReference>
<dbReference type="Pfam" id="PF00056">
    <property type="entry name" value="Ldh_1_N"/>
    <property type="match status" value="1"/>
</dbReference>
<feature type="domain" description="Lactate/malate dehydrogenase N-terminal" evidence="3">
    <location>
        <begin position="83"/>
        <end position="135"/>
    </location>
</feature>
<keyword evidence="1" id="KW-0560">Oxidoreductase</keyword>
<dbReference type="Proteomes" id="UP001141552">
    <property type="component" value="Unassembled WGS sequence"/>
</dbReference>
<evidence type="ECO:0000256" key="2">
    <source>
        <dbReference type="ARBA" id="ARBA00023027"/>
    </source>
</evidence>
<gene>
    <name evidence="4" type="ORF">Tsubulata_017057</name>
</gene>
<dbReference type="EMBL" id="JAKUCV010007814">
    <property type="protein sequence ID" value="KAJ4821911.1"/>
    <property type="molecule type" value="Genomic_DNA"/>
</dbReference>
<accession>A0A9Q0IW34</accession>
<dbReference type="PANTHER" id="PTHR43128">
    <property type="entry name" value="L-2-HYDROXYCARBOXYLATE DEHYDROGENASE (NAD(P)(+))"/>
    <property type="match status" value="1"/>
</dbReference>
<dbReference type="InterPro" id="IPR001236">
    <property type="entry name" value="Lactate/malate_DH_N"/>
</dbReference>
<dbReference type="PANTHER" id="PTHR43128:SF16">
    <property type="entry name" value="L-LACTATE DEHYDROGENASE"/>
    <property type="match status" value="1"/>
</dbReference>
<dbReference type="Gene3D" id="3.40.50.720">
    <property type="entry name" value="NAD(P)-binding Rossmann-like Domain"/>
    <property type="match status" value="1"/>
</dbReference>
<proteinExistence type="predicted"/>
<reference evidence="4" key="2">
    <citation type="journal article" date="2023" name="Plants (Basel)">
        <title>Annotation of the Turnera subulata (Passifloraceae) Draft Genome Reveals the S-Locus Evolved after the Divergence of Turneroideae from Passifloroideae in a Stepwise Manner.</title>
        <authorList>
            <person name="Henning P.M."/>
            <person name="Roalson E.H."/>
            <person name="Mir W."/>
            <person name="McCubbin A.G."/>
            <person name="Shore J.S."/>
        </authorList>
    </citation>
    <scope>NUCLEOTIDE SEQUENCE</scope>
    <source>
        <strain evidence="4">F60SS</strain>
    </source>
</reference>
<evidence type="ECO:0000313" key="4">
    <source>
        <dbReference type="EMBL" id="KAJ4821911.1"/>
    </source>
</evidence>
<dbReference type="InterPro" id="IPR036291">
    <property type="entry name" value="NAD(P)-bd_dom_sf"/>
</dbReference>